<organism evidence="1 2">
    <name type="scientific">SAR86 cluster bacterium SAR86B</name>
    <dbReference type="NCBI Taxonomy" id="1123867"/>
    <lineage>
        <taxon>Bacteria</taxon>
        <taxon>Pseudomonadati</taxon>
        <taxon>Pseudomonadota</taxon>
        <taxon>Gammaproteobacteria</taxon>
        <taxon>SAR86 cluster</taxon>
    </lineage>
</organism>
<evidence type="ECO:0000313" key="2">
    <source>
        <dbReference type="Proteomes" id="UP000010116"/>
    </source>
</evidence>
<dbReference type="AlphaFoldDB" id="J5KF45"/>
<evidence type="ECO:0000313" key="1">
    <source>
        <dbReference type="EMBL" id="EJP73303.1"/>
    </source>
</evidence>
<dbReference type="Proteomes" id="UP000010116">
    <property type="component" value="Unassembled WGS sequence"/>
</dbReference>
<dbReference type="EMBL" id="JH611170">
    <property type="protein sequence ID" value="EJP73303.1"/>
    <property type="molecule type" value="Genomic_DNA"/>
</dbReference>
<dbReference type="SUPFAM" id="SSF53474">
    <property type="entry name" value="alpha/beta-Hydrolases"/>
    <property type="match status" value="1"/>
</dbReference>
<reference evidence="1 2" key="1">
    <citation type="journal article" date="2012" name="ISME J.">
        <title>Genomic insights to SAR86, an abundant and uncultivated marine bacterial lineage.</title>
        <authorList>
            <person name="Dupont C.L."/>
            <person name="Rusch D.B."/>
            <person name="Yooseph S."/>
            <person name="Lombardo M.J."/>
            <person name="Richter R.A."/>
            <person name="Valas R."/>
            <person name="Novotny M."/>
            <person name="Yee-Greenbaum J."/>
            <person name="Selengut J.D."/>
            <person name="Haft D.H."/>
            <person name="Halpern A.L."/>
            <person name="Lasken R.S."/>
            <person name="Nealson K."/>
            <person name="Friedman R."/>
            <person name="Venter J.C."/>
        </authorList>
    </citation>
    <scope>NUCLEOTIDE SEQUENCE [LARGE SCALE GENOMIC DNA]</scope>
</reference>
<dbReference type="HOGENOM" id="CLU_3157653_0_0_6"/>
<name>J5KF45_9GAMM</name>
<proteinExistence type="predicted"/>
<accession>J5KF45</accession>
<gene>
    <name evidence="1" type="ORF">NT02SARS_1795</name>
</gene>
<protein>
    <submittedName>
        <fullName evidence="1">Peptidase</fullName>
    </submittedName>
</protein>
<sequence>MVAEFDKYKVDYEYIIKGDEGHGFRSEVANLALYKDYETFLAKHLNKN</sequence>
<dbReference type="InterPro" id="IPR029058">
    <property type="entry name" value="AB_hydrolase_fold"/>
</dbReference>